<dbReference type="RefSeq" id="WP_215619524.1">
    <property type="nucleotide sequence ID" value="NZ_JADOER010000015.1"/>
</dbReference>
<reference evidence="1 2" key="1">
    <citation type="journal article" date="2021" name="Mar. Drugs">
        <title>Genome Reduction and Secondary Metabolism of the Marine Sponge-Associated Cyanobacterium Leptothoe.</title>
        <authorList>
            <person name="Konstantinou D."/>
            <person name="Popin R.V."/>
            <person name="Fewer D.P."/>
            <person name="Sivonen K."/>
            <person name="Gkelis S."/>
        </authorList>
    </citation>
    <scope>NUCLEOTIDE SEQUENCE [LARGE SCALE GENOMIC DNA]</scope>
    <source>
        <strain evidence="1 2">TAU-MAC 1615</strain>
    </source>
</reference>
<gene>
    <name evidence="1" type="ORF">IXB28_15585</name>
</gene>
<name>A0ABS5Y6Z8_9CYAN</name>
<proteinExistence type="predicted"/>
<sequence>MATQFKPNSDQLLQAIQLFEQTLGPCKSEVELQATLSALRAVMDIEGDDVRPQVAFDAQQSQPLEPPLEPTSELQAIVQRAKGRLTKAEKTLVAFVRTYLQRISSKLSAQEFTAMVQAAVVLLDKEQPRHVLSLPERKYLLCHALETFGDHLSQPIPAIGERINQPVKRLITRLVRYQRLSRVDGVKAAVDTIAQQFVGKPAQALSPELILAQLDHSEMVQGAHEALAELAEVVCFQLQLSPATATHIDPKIKAQVNQTIVAFQAKYRPWVVDVAKPVWDGELSVGSSLFRANGLVATGKRLTWAGDVVAKDGSVE</sequence>
<accession>A0ABS5Y6Z8</accession>
<protein>
    <submittedName>
        <fullName evidence="1">Uncharacterized protein</fullName>
    </submittedName>
</protein>
<comment type="caution">
    <text evidence="1">The sequence shown here is derived from an EMBL/GenBank/DDBJ whole genome shotgun (WGS) entry which is preliminary data.</text>
</comment>
<evidence type="ECO:0000313" key="2">
    <source>
        <dbReference type="Proteomes" id="UP001196661"/>
    </source>
</evidence>
<dbReference type="EMBL" id="JADOER010000015">
    <property type="protein sequence ID" value="MBT9313635.1"/>
    <property type="molecule type" value="Genomic_DNA"/>
</dbReference>
<dbReference type="Proteomes" id="UP001196661">
    <property type="component" value="Unassembled WGS sequence"/>
</dbReference>
<evidence type="ECO:0000313" key="1">
    <source>
        <dbReference type="EMBL" id="MBT9313635.1"/>
    </source>
</evidence>
<organism evidence="1 2">
    <name type="scientific">Leptothoe kymatousa TAU-MAC 1615</name>
    <dbReference type="NCBI Taxonomy" id="2364775"/>
    <lineage>
        <taxon>Bacteria</taxon>
        <taxon>Bacillati</taxon>
        <taxon>Cyanobacteriota</taxon>
        <taxon>Cyanophyceae</taxon>
        <taxon>Nodosilineales</taxon>
        <taxon>Cymatolegaceae</taxon>
        <taxon>Leptothoe</taxon>
        <taxon>Leptothoe kymatousa</taxon>
    </lineage>
</organism>
<keyword evidence="2" id="KW-1185">Reference proteome</keyword>